<dbReference type="Proteomes" id="UP000397656">
    <property type="component" value="Chromosome 2"/>
</dbReference>
<dbReference type="GO" id="GO:0003700">
    <property type="term" value="F:DNA-binding transcription factor activity"/>
    <property type="evidence" value="ECO:0007669"/>
    <property type="project" value="InterPro"/>
</dbReference>
<dbReference type="PANTHER" id="PTHR39515">
    <property type="entry name" value="CONSERVED PROTEIN"/>
    <property type="match status" value="1"/>
</dbReference>
<dbReference type="GeneID" id="98404807"/>
<feature type="domain" description="HTH marR-type" evidence="1">
    <location>
        <begin position="15"/>
        <end position="151"/>
    </location>
</feature>
<dbReference type="InterPro" id="IPR036390">
    <property type="entry name" value="WH_DNA-bd_sf"/>
</dbReference>
<dbReference type="PROSITE" id="PS50995">
    <property type="entry name" value="HTH_MARR_2"/>
    <property type="match status" value="1"/>
</dbReference>
<dbReference type="InterPro" id="IPR036388">
    <property type="entry name" value="WH-like_DNA-bd_sf"/>
</dbReference>
<dbReference type="PANTHER" id="PTHR39515:SF2">
    <property type="entry name" value="HTH-TYPE TRANSCRIPTIONAL REGULATOR RV0880"/>
    <property type="match status" value="1"/>
</dbReference>
<proteinExistence type="predicted"/>
<accession>A0A643G2T8</accession>
<evidence type="ECO:0000313" key="3">
    <source>
        <dbReference type="Proteomes" id="UP000397656"/>
    </source>
</evidence>
<sequence length="152" mass="16494">MHSNHKQDDPQVARASALATDLRIVIGQLRRRLREEVHPGDLTWAQMSVLGRLERDGPATVTTLARAEGVRSQSMGATVAVLEAARLVSGAPDPVDGRQTILSLTADAREMILATRAAREDWLLRAIRTKLAATEQEELAAGIALLKRLADS</sequence>
<dbReference type="Gene3D" id="1.10.10.10">
    <property type="entry name" value="Winged helix-like DNA-binding domain superfamily/Winged helix DNA-binding domain"/>
    <property type="match status" value="1"/>
</dbReference>
<organism evidence="2 3">
    <name type="scientific">Cupriavidus basilensis</name>
    <dbReference type="NCBI Taxonomy" id="68895"/>
    <lineage>
        <taxon>Bacteria</taxon>
        <taxon>Pseudomonadati</taxon>
        <taxon>Pseudomonadota</taxon>
        <taxon>Betaproteobacteria</taxon>
        <taxon>Burkholderiales</taxon>
        <taxon>Burkholderiaceae</taxon>
        <taxon>Cupriavidus</taxon>
    </lineage>
</organism>
<evidence type="ECO:0000259" key="1">
    <source>
        <dbReference type="PROSITE" id="PS50995"/>
    </source>
</evidence>
<dbReference type="InterPro" id="IPR052526">
    <property type="entry name" value="HTH-type_Bedaq_tolerance"/>
</dbReference>
<dbReference type="InterPro" id="IPR000835">
    <property type="entry name" value="HTH_MarR-typ"/>
</dbReference>
<dbReference type="Pfam" id="PF12802">
    <property type="entry name" value="MarR_2"/>
    <property type="match status" value="1"/>
</dbReference>
<dbReference type="SMART" id="SM00347">
    <property type="entry name" value="HTH_MARR"/>
    <property type="match status" value="1"/>
</dbReference>
<name>A0A643G2T8_9BURK</name>
<dbReference type="AlphaFoldDB" id="A0A643G2T8"/>
<reference evidence="2 3" key="1">
    <citation type="submission" date="2020-10" db="EMBL/GenBank/DDBJ databases">
        <title>Complete genome sequence of Cupriavidus basilensis CCUG 49340T.</title>
        <authorList>
            <person name="Salva-Serra F."/>
            <person name="Donoso R.A."/>
            <person name="Cho K.H."/>
            <person name="Yoo J.A."/>
            <person name="Lee K."/>
            <person name="Yoon S.-H."/>
            <person name="Perez-Pantoja D."/>
            <person name="Moore E.R.B."/>
        </authorList>
    </citation>
    <scope>NUCLEOTIDE SEQUENCE [LARGE SCALE GENOMIC DNA]</scope>
    <source>
        <strain evidence="3">CCUG 49340</strain>
    </source>
</reference>
<dbReference type="RefSeq" id="WP_150984564.1">
    <property type="nucleotide sequence ID" value="NZ_CP062804.1"/>
</dbReference>
<gene>
    <name evidence="2" type="ORF">F7R26_028065</name>
</gene>
<dbReference type="EMBL" id="CP062804">
    <property type="protein sequence ID" value="QOT81200.1"/>
    <property type="molecule type" value="Genomic_DNA"/>
</dbReference>
<dbReference type="SUPFAM" id="SSF46785">
    <property type="entry name" value="Winged helix' DNA-binding domain"/>
    <property type="match status" value="1"/>
</dbReference>
<protein>
    <submittedName>
        <fullName evidence="2">MarR family transcriptional regulator</fullName>
    </submittedName>
</protein>
<dbReference type="Gene3D" id="1.10.287.100">
    <property type="match status" value="1"/>
</dbReference>
<evidence type="ECO:0000313" key="2">
    <source>
        <dbReference type="EMBL" id="QOT81200.1"/>
    </source>
</evidence>